<evidence type="ECO:0000256" key="2">
    <source>
        <dbReference type="SAM" id="SignalP"/>
    </source>
</evidence>
<keyword evidence="1" id="KW-0472">Membrane</keyword>
<accession>A0AAV2FUJ6</accession>
<keyword evidence="1" id="KW-1133">Transmembrane helix</keyword>
<evidence type="ECO:0000256" key="1">
    <source>
        <dbReference type="SAM" id="Phobius"/>
    </source>
</evidence>
<dbReference type="AlphaFoldDB" id="A0AAV2FUJ6"/>
<organism evidence="3 4">
    <name type="scientific">Linum trigynum</name>
    <dbReference type="NCBI Taxonomy" id="586398"/>
    <lineage>
        <taxon>Eukaryota</taxon>
        <taxon>Viridiplantae</taxon>
        <taxon>Streptophyta</taxon>
        <taxon>Embryophyta</taxon>
        <taxon>Tracheophyta</taxon>
        <taxon>Spermatophyta</taxon>
        <taxon>Magnoliopsida</taxon>
        <taxon>eudicotyledons</taxon>
        <taxon>Gunneridae</taxon>
        <taxon>Pentapetalae</taxon>
        <taxon>rosids</taxon>
        <taxon>fabids</taxon>
        <taxon>Malpighiales</taxon>
        <taxon>Linaceae</taxon>
        <taxon>Linum</taxon>
    </lineage>
</organism>
<dbReference type="InterPro" id="IPR010903">
    <property type="entry name" value="DUF1517"/>
</dbReference>
<dbReference type="Pfam" id="PF07466">
    <property type="entry name" value="DUF1517"/>
    <property type="match status" value="1"/>
</dbReference>
<evidence type="ECO:0000313" key="3">
    <source>
        <dbReference type="EMBL" id="CAL1402004.1"/>
    </source>
</evidence>
<feature type="signal peptide" evidence="2">
    <location>
        <begin position="1"/>
        <end position="29"/>
    </location>
</feature>
<name>A0AAV2FUJ6_9ROSI</name>
<feature type="chain" id="PRO_5043516923" evidence="2">
    <location>
        <begin position="30"/>
        <end position="257"/>
    </location>
</feature>
<dbReference type="EMBL" id="OZ034820">
    <property type="protein sequence ID" value="CAL1402004.1"/>
    <property type="molecule type" value="Genomic_DNA"/>
</dbReference>
<gene>
    <name evidence="3" type="ORF">LTRI10_LOCUS42038</name>
</gene>
<keyword evidence="1" id="KW-0812">Transmembrane</keyword>
<keyword evidence="4" id="KW-1185">Reference proteome</keyword>
<reference evidence="3 4" key="1">
    <citation type="submission" date="2024-04" db="EMBL/GenBank/DDBJ databases">
        <authorList>
            <person name="Fracassetti M."/>
        </authorList>
    </citation>
    <scope>NUCLEOTIDE SEQUENCE [LARGE SCALE GENOMIC DNA]</scope>
</reference>
<dbReference type="Proteomes" id="UP001497516">
    <property type="component" value="Chromosome 7"/>
</dbReference>
<sequence>MGCWVFSKPHVAVALALALLLCNAPLSSSVPAPPPRNSTGEDGDEFRMTKKDWTGVLLVYGLPMGIALLMGLLFHMCDLLKHRTLVTVQVVVSARGGDFGGALHDVAASAFHWTESLEGTIRKLVGEQQNYIYGSTSVKVRRGITYHGLKRHLGDLASKEMKKLEIQRVKLENGQLVPKLGLKQNKDYTLVTIMVALHGAHQLPSVDSSSEEMKDVLNYLDTKLNQILVAEVIWGYKDPFAAMRLLVSCPNLKSFVA</sequence>
<feature type="transmembrane region" description="Helical" evidence="1">
    <location>
        <begin position="53"/>
        <end position="74"/>
    </location>
</feature>
<proteinExistence type="predicted"/>
<keyword evidence="2" id="KW-0732">Signal</keyword>
<protein>
    <submittedName>
        <fullName evidence="3">Uncharacterized protein</fullName>
    </submittedName>
</protein>
<evidence type="ECO:0000313" key="4">
    <source>
        <dbReference type="Proteomes" id="UP001497516"/>
    </source>
</evidence>